<gene>
    <name evidence="1" type="ORF">HNQ55_002297</name>
</gene>
<dbReference type="AlphaFoldDB" id="A0A7X0NI03"/>
<protein>
    <submittedName>
        <fullName evidence="1">Spore coat protein CotH</fullName>
    </submittedName>
</protein>
<name>A0A7X0NI03_9GAMM</name>
<keyword evidence="1" id="KW-0167">Capsid protein</keyword>
<proteinExistence type="predicted"/>
<reference evidence="1 2" key="1">
    <citation type="submission" date="2020-08" db="EMBL/GenBank/DDBJ databases">
        <title>Genomic Encyclopedia of Type Strains, Phase IV (KMG-IV): sequencing the most valuable type-strain genomes for metagenomic binning, comparative biology and taxonomic classification.</title>
        <authorList>
            <person name="Goeker M."/>
        </authorList>
    </citation>
    <scope>NUCLEOTIDE SEQUENCE [LARGE SCALE GENOMIC DNA]</scope>
    <source>
        <strain evidence="1 2">DSM 26287</strain>
    </source>
</reference>
<dbReference type="RefSeq" id="WP_184424555.1">
    <property type="nucleotide sequence ID" value="NZ_AP027362.1"/>
</dbReference>
<organism evidence="1 2">
    <name type="scientific">Thalassotalea piscium</name>
    <dbReference type="NCBI Taxonomy" id="1230533"/>
    <lineage>
        <taxon>Bacteria</taxon>
        <taxon>Pseudomonadati</taxon>
        <taxon>Pseudomonadota</taxon>
        <taxon>Gammaproteobacteria</taxon>
        <taxon>Alteromonadales</taxon>
        <taxon>Colwelliaceae</taxon>
        <taxon>Thalassotalea</taxon>
    </lineage>
</organism>
<sequence length="89" mass="10419">MQNQQSELRDLLMIFEIVTAKGTKSDNTYEYEGITAWHDFDGYTCWLAYKDLTATLLFHGRFSFDYEQEDTFNAFLKKVAAMLSDKSRP</sequence>
<dbReference type="Proteomes" id="UP000537141">
    <property type="component" value="Unassembled WGS sequence"/>
</dbReference>
<accession>A0A7X0NI03</accession>
<comment type="caution">
    <text evidence="1">The sequence shown here is derived from an EMBL/GenBank/DDBJ whole genome shotgun (WGS) entry which is preliminary data.</text>
</comment>
<evidence type="ECO:0000313" key="1">
    <source>
        <dbReference type="EMBL" id="MBB6543775.1"/>
    </source>
</evidence>
<evidence type="ECO:0000313" key="2">
    <source>
        <dbReference type="Proteomes" id="UP000537141"/>
    </source>
</evidence>
<dbReference type="EMBL" id="JACHHU010000019">
    <property type="protein sequence ID" value="MBB6543775.1"/>
    <property type="molecule type" value="Genomic_DNA"/>
</dbReference>
<keyword evidence="1" id="KW-0946">Virion</keyword>
<dbReference type="InterPro" id="IPR021432">
    <property type="entry name" value="DUF3081"/>
</dbReference>
<keyword evidence="2" id="KW-1185">Reference proteome</keyword>
<dbReference type="Pfam" id="PF11280">
    <property type="entry name" value="DUF3081"/>
    <property type="match status" value="1"/>
</dbReference>